<dbReference type="SMART" id="SM00248">
    <property type="entry name" value="ANK"/>
    <property type="match status" value="2"/>
</dbReference>
<evidence type="ECO:0000313" key="4">
    <source>
        <dbReference type="EMBL" id="EPS44439.1"/>
    </source>
</evidence>
<organism evidence="4 5">
    <name type="scientific">Dactylellina haptotyla (strain CBS 200.50)</name>
    <name type="common">Nematode-trapping fungus</name>
    <name type="synonym">Monacrosporium haptotylum</name>
    <dbReference type="NCBI Taxonomy" id="1284197"/>
    <lineage>
        <taxon>Eukaryota</taxon>
        <taxon>Fungi</taxon>
        <taxon>Dikarya</taxon>
        <taxon>Ascomycota</taxon>
        <taxon>Pezizomycotina</taxon>
        <taxon>Orbiliomycetes</taxon>
        <taxon>Orbiliales</taxon>
        <taxon>Orbiliaceae</taxon>
        <taxon>Dactylellina</taxon>
    </lineage>
</organism>
<feature type="compositionally biased region" description="Polar residues" evidence="3">
    <location>
        <begin position="93"/>
        <end position="119"/>
    </location>
</feature>
<reference evidence="4 5" key="1">
    <citation type="journal article" date="2013" name="PLoS Genet.">
        <title>Genomic mechanisms accounting for the adaptation to parasitism in nematode-trapping fungi.</title>
        <authorList>
            <person name="Meerupati T."/>
            <person name="Andersson K.M."/>
            <person name="Friman E."/>
            <person name="Kumar D."/>
            <person name="Tunlid A."/>
            <person name="Ahren D."/>
        </authorList>
    </citation>
    <scope>NUCLEOTIDE SEQUENCE [LARGE SCALE GENOMIC DNA]</scope>
    <source>
        <strain evidence="4 5">CBS 200.50</strain>
    </source>
</reference>
<dbReference type="HOGENOM" id="CLU_449777_0_0_1"/>
<dbReference type="Pfam" id="PF00023">
    <property type="entry name" value="Ank"/>
    <property type="match status" value="2"/>
</dbReference>
<sequence length="607" mass="67969">MESIEKLDFDQHRRKHADSSESTLAGDRSATNENTDNTFLNGGAGSKHENVADYRTGGSEKALHESQADQSLSWVMLNVENLDISTQRKAVRNTESQASINPAGAQQTTQPPGDTTYRSESAFGQPPRTAGPDPVDQDGEDSDSEVDLSWGGELALERLGFHLAAWEEALEAEEWSLAVEHAAVLRTFNQLPSKDVEISARITPALRELATGYTDIAISLLNEVKDERTPLTTGAWTVALIKTDQLSAAKKWCTRLINITRERKLETHAGFYLMAEILKKQGRNAEAAFYQTKFDAQNLKLEKWMKAALEVARLDVCEPNSPQEPVHATLHQANPTSDPVDELQHENESLNRNLDKLHAENLKLEKEIQVMRSKLPENAPVLPPEEFHIDMNQHLTFSDYENSDVKTEKCGRALGLAASWPQHPDSAALVEKILWIGLATDYEYIPKDLGMPIKSDPVFNPLHLAVLKENEPVVANLLKFSGIDLNYRTIAKTNYTDCINVPVNRTALQIACLTNRSAKIVKMLLAAGANLNCGKSHEHPVNLAIRQNRSVTVENFGILKVLFQYEGNIASFLEEWQDGIFYRHEITRRHNLKLKLQKMLLAQKRVH</sequence>
<name>S8ANL7_DACHA</name>
<evidence type="ECO:0000256" key="1">
    <source>
        <dbReference type="PROSITE-ProRule" id="PRU00023"/>
    </source>
</evidence>
<proteinExistence type="predicted"/>
<dbReference type="PROSITE" id="PS50088">
    <property type="entry name" value="ANK_REPEAT"/>
    <property type="match status" value="1"/>
</dbReference>
<dbReference type="OrthoDB" id="10652371at2759"/>
<evidence type="ECO:0000313" key="5">
    <source>
        <dbReference type="Proteomes" id="UP000015100"/>
    </source>
</evidence>
<dbReference type="InterPro" id="IPR002110">
    <property type="entry name" value="Ankyrin_rpt"/>
</dbReference>
<feature type="coiled-coil region" evidence="2">
    <location>
        <begin position="340"/>
        <end position="374"/>
    </location>
</feature>
<evidence type="ECO:0000256" key="2">
    <source>
        <dbReference type="SAM" id="Coils"/>
    </source>
</evidence>
<keyword evidence="2" id="KW-0175">Coiled coil</keyword>
<feature type="compositionally biased region" description="Polar residues" evidence="3">
    <location>
        <begin position="29"/>
        <end position="40"/>
    </location>
</feature>
<accession>S8ANL7</accession>
<keyword evidence="5" id="KW-1185">Reference proteome</keyword>
<keyword evidence="1" id="KW-0040">ANK repeat</keyword>
<reference evidence="5" key="2">
    <citation type="submission" date="2013-04" db="EMBL/GenBank/DDBJ databases">
        <title>Genomic mechanisms accounting for the adaptation to parasitism in nematode-trapping fungi.</title>
        <authorList>
            <person name="Ahren D.G."/>
        </authorList>
    </citation>
    <scope>NUCLEOTIDE SEQUENCE [LARGE SCALE GENOMIC DNA]</scope>
    <source>
        <strain evidence="5">CBS 200.50</strain>
    </source>
</reference>
<dbReference type="AlphaFoldDB" id="S8ANL7"/>
<dbReference type="Proteomes" id="UP000015100">
    <property type="component" value="Unassembled WGS sequence"/>
</dbReference>
<dbReference type="SUPFAM" id="SSF48403">
    <property type="entry name" value="Ankyrin repeat"/>
    <property type="match status" value="1"/>
</dbReference>
<evidence type="ECO:0000256" key="3">
    <source>
        <dbReference type="SAM" id="MobiDB-lite"/>
    </source>
</evidence>
<dbReference type="Gene3D" id="1.25.40.20">
    <property type="entry name" value="Ankyrin repeat-containing domain"/>
    <property type="match status" value="1"/>
</dbReference>
<dbReference type="PROSITE" id="PS50297">
    <property type="entry name" value="ANK_REP_REGION"/>
    <property type="match status" value="1"/>
</dbReference>
<feature type="compositionally biased region" description="Acidic residues" evidence="3">
    <location>
        <begin position="135"/>
        <end position="146"/>
    </location>
</feature>
<dbReference type="InterPro" id="IPR036770">
    <property type="entry name" value="Ankyrin_rpt-contain_sf"/>
</dbReference>
<feature type="region of interest" description="Disordered" evidence="3">
    <location>
        <begin position="1"/>
        <end position="68"/>
    </location>
</feature>
<protein>
    <submittedName>
        <fullName evidence="4">Uncharacterized protein</fullName>
    </submittedName>
</protein>
<feature type="region of interest" description="Disordered" evidence="3">
    <location>
        <begin position="93"/>
        <end position="148"/>
    </location>
</feature>
<feature type="compositionally biased region" description="Basic and acidic residues" evidence="3">
    <location>
        <begin position="1"/>
        <end position="11"/>
    </location>
</feature>
<dbReference type="EMBL" id="AQGS01000046">
    <property type="protein sequence ID" value="EPS44439.1"/>
    <property type="molecule type" value="Genomic_DNA"/>
</dbReference>
<comment type="caution">
    <text evidence="4">The sequence shown here is derived from an EMBL/GenBank/DDBJ whole genome shotgun (WGS) entry which is preliminary data.</text>
</comment>
<feature type="repeat" description="ANK" evidence="1">
    <location>
        <begin position="503"/>
        <end position="536"/>
    </location>
</feature>
<gene>
    <name evidence="4" type="ORF">H072_1544</name>
</gene>